<dbReference type="GO" id="GO:0005524">
    <property type="term" value="F:ATP binding"/>
    <property type="evidence" value="ECO:0007669"/>
    <property type="project" value="UniProtKB-KW"/>
</dbReference>
<comment type="similarity">
    <text evidence="1">Belongs to the RecN family.</text>
</comment>
<evidence type="ECO:0000256" key="4">
    <source>
        <dbReference type="ARBA" id="ARBA00022763"/>
    </source>
</evidence>
<keyword evidence="4" id="KW-0227">DNA damage</keyword>
<sequence>GLSGSHQIISVTHLAQIAAFADHHLAIGKTETDGKTKVDVKEVGGADRLKELSRLGGILSESKVSVAHARQLLDQASAKKAMGG</sequence>
<keyword evidence="5" id="KW-0067">ATP-binding</keyword>
<evidence type="ECO:0000256" key="6">
    <source>
        <dbReference type="ARBA" id="ARBA00023204"/>
    </source>
</evidence>
<proteinExistence type="inferred from homology"/>
<gene>
    <name evidence="8" type="ORF">LCGC14_1963820</name>
</gene>
<evidence type="ECO:0000256" key="5">
    <source>
        <dbReference type="ARBA" id="ARBA00022840"/>
    </source>
</evidence>
<dbReference type="InterPro" id="IPR027417">
    <property type="entry name" value="P-loop_NTPase"/>
</dbReference>
<dbReference type="GO" id="GO:0006310">
    <property type="term" value="P:DNA recombination"/>
    <property type="evidence" value="ECO:0007669"/>
    <property type="project" value="InterPro"/>
</dbReference>
<keyword evidence="6" id="KW-0234">DNA repair</keyword>
<dbReference type="GO" id="GO:0006281">
    <property type="term" value="P:DNA repair"/>
    <property type="evidence" value="ECO:0007669"/>
    <property type="project" value="UniProtKB-KW"/>
</dbReference>
<organism evidence="8">
    <name type="scientific">marine sediment metagenome</name>
    <dbReference type="NCBI Taxonomy" id="412755"/>
    <lineage>
        <taxon>unclassified sequences</taxon>
        <taxon>metagenomes</taxon>
        <taxon>ecological metagenomes</taxon>
    </lineage>
</organism>
<dbReference type="Gene3D" id="3.40.50.300">
    <property type="entry name" value="P-loop containing nucleotide triphosphate hydrolases"/>
    <property type="match status" value="1"/>
</dbReference>
<dbReference type="PANTHER" id="PTHR11059">
    <property type="entry name" value="DNA REPAIR PROTEIN RECN"/>
    <property type="match status" value="1"/>
</dbReference>
<dbReference type="InterPro" id="IPR004604">
    <property type="entry name" value="DNA_recomb/repair_RecN"/>
</dbReference>
<accession>A0A0F9G257</accession>
<evidence type="ECO:0000313" key="8">
    <source>
        <dbReference type="EMBL" id="KKL84531.1"/>
    </source>
</evidence>
<dbReference type="EMBL" id="LAZR01021673">
    <property type="protein sequence ID" value="KKL84531.1"/>
    <property type="molecule type" value="Genomic_DNA"/>
</dbReference>
<evidence type="ECO:0000256" key="1">
    <source>
        <dbReference type="ARBA" id="ARBA00009441"/>
    </source>
</evidence>
<evidence type="ECO:0000256" key="3">
    <source>
        <dbReference type="ARBA" id="ARBA00022741"/>
    </source>
</evidence>
<feature type="non-terminal residue" evidence="8">
    <location>
        <position position="1"/>
    </location>
</feature>
<dbReference type="AlphaFoldDB" id="A0A0F9G257"/>
<protein>
    <recommendedName>
        <fullName evidence="2">DNA repair protein RecN</fullName>
    </recommendedName>
    <alternativeName>
        <fullName evidence="7">Recombination protein N</fullName>
    </alternativeName>
</protein>
<dbReference type="GO" id="GO:0009432">
    <property type="term" value="P:SOS response"/>
    <property type="evidence" value="ECO:0007669"/>
    <property type="project" value="TreeGrafter"/>
</dbReference>
<name>A0A0F9G257_9ZZZZ</name>
<dbReference type="GO" id="GO:0043590">
    <property type="term" value="C:bacterial nucleoid"/>
    <property type="evidence" value="ECO:0007669"/>
    <property type="project" value="TreeGrafter"/>
</dbReference>
<dbReference type="PANTHER" id="PTHR11059:SF0">
    <property type="entry name" value="DNA REPAIR PROTEIN RECN"/>
    <property type="match status" value="1"/>
</dbReference>
<evidence type="ECO:0000256" key="7">
    <source>
        <dbReference type="ARBA" id="ARBA00033408"/>
    </source>
</evidence>
<keyword evidence="3" id="KW-0547">Nucleotide-binding</keyword>
<reference evidence="8" key="1">
    <citation type="journal article" date="2015" name="Nature">
        <title>Complex archaea that bridge the gap between prokaryotes and eukaryotes.</title>
        <authorList>
            <person name="Spang A."/>
            <person name="Saw J.H."/>
            <person name="Jorgensen S.L."/>
            <person name="Zaremba-Niedzwiedzka K."/>
            <person name="Martijn J."/>
            <person name="Lind A.E."/>
            <person name="van Eijk R."/>
            <person name="Schleper C."/>
            <person name="Guy L."/>
            <person name="Ettema T.J."/>
        </authorList>
    </citation>
    <scope>NUCLEOTIDE SEQUENCE</scope>
</reference>
<comment type="caution">
    <text evidence="8">The sequence shown here is derived from an EMBL/GenBank/DDBJ whole genome shotgun (WGS) entry which is preliminary data.</text>
</comment>
<evidence type="ECO:0000256" key="2">
    <source>
        <dbReference type="ARBA" id="ARBA00021315"/>
    </source>
</evidence>